<proteinExistence type="predicted"/>
<feature type="transmembrane region" description="Helical" evidence="4">
    <location>
        <begin position="690"/>
        <end position="713"/>
    </location>
</feature>
<evidence type="ECO:0000256" key="3">
    <source>
        <dbReference type="ARBA" id="ARBA00023157"/>
    </source>
</evidence>
<evidence type="ECO:0000313" key="7">
    <source>
        <dbReference type="Proteomes" id="UP000689195"/>
    </source>
</evidence>
<sequence length="781" mass="91088">MFLQFLYFKCLGIFVEAQYIQNFVTSQISNNEGWTVVNPYNGATNNITNCGGNIIFGGYQVFGCTSPAIPQVTQVLKYFILPPHYNLRINIRYWKFQYYLILRIDDWPTSQYFYIFADQWVQSWYVVANTGSNLCGGSGTEFSALQFIDYRQHTLNSVIARFSSDCNQQNFWGITDFQILLRECYKGCLFCLDDTTDCILWKVWQSYFDLQYLGNGFEGWIKNKFSSFTYLINNNLSQIKMLIINQGESAINYLLLPDHSSLIIQFRIDFLSNLPQTIRIYLNDEQQLEFTTNFRRYIDYRSSIINDSRNQIKLEIRSINGRIAIRELQIILRGPINLISCIDDNIEPFDGCFAKQESCQQGCSFCVNRQCLMCDNQWVYNELNNNCEPLCGDKFIIANEQCDDGNDFPFDGCYQCQFSCPLNCHNCLFGKCQECLKGYYYSNGICNQIYENLFQVANSQLIKNYNVNQISLAFYDDINFNQIHLYYQERSIFENGVEIFESLCSPLCQVCIYKNCLECLSNHLLLKNQCIPRINKGILLFEDGIHLSEYLIGCYQCSESCQIQCLQCQNSYCIQCMEGWQLFNGYCKQVCGDNQVAILSQEQCDSNLEDCLNCNNLCSEDCQYCLDDKKCLICYENYLVKKSVKNVFKVYVQMISQMKKLMLMMLRIKFVVMVLDNKKNFVMMEITYNLMDVIIANFHVHLIVQIVLMVFVINVNNNYNQNIINVMNIVEMVTKIKMNYVMMAILLMLMVVLLIVTQKLIMHVLKIIMDILNVNILNLLK</sequence>
<keyword evidence="3" id="KW-1015">Disulfide bond</keyword>
<evidence type="ECO:0000256" key="5">
    <source>
        <dbReference type="SAM" id="SignalP"/>
    </source>
</evidence>
<protein>
    <submittedName>
        <fullName evidence="6">Uncharacterized protein</fullName>
    </submittedName>
</protein>
<keyword evidence="4" id="KW-0812">Transmembrane</keyword>
<name>A0A8S1U6Z8_9CILI</name>
<feature type="chain" id="PRO_5035848131" evidence="5">
    <location>
        <begin position="18"/>
        <end position="781"/>
    </location>
</feature>
<keyword evidence="7" id="KW-1185">Reference proteome</keyword>
<feature type="signal peptide" evidence="5">
    <location>
        <begin position="1"/>
        <end position="17"/>
    </location>
</feature>
<dbReference type="InterPro" id="IPR011936">
    <property type="entry name" value="Myxo_disulph_rpt"/>
</dbReference>
<dbReference type="EMBL" id="CAJJDO010000032">
    <property type="protein sequence ID" value="CAD8159119.1"/>
    <property type="molecule type" value="Genomic_DNA"/>
</dbReference>
<organism evidence="6 7">
    <name type="scientific">Paramecium pentaurelia</name>
    <dbReference type="NCBI Taxonomy" id="43138"/>
    <lineage>
        <taxon>Eukaryota</taxon>
        <taxon>Sar</taxon>
        <taxon>Alveolata</taxon>
        <taxon>Ciliophora</taxon>
        <taxon>Intramacronucleata</taxon>
        <taxon>Oligohymenophorea</taxon>
        <taxon>Peniculida</taxon>
        <taxon>Parameciidae</taxon>
        <taxon>Paramecium</taxon>
    </lineage>
</organism>
<evidence type="ECO:0000256" key="4">
    <source>
        <dbReference type="SAM" id="Phobius"/>
    </source>
</evidence>
<dbReference type="AlphaFoldDB" id="A0A8S1U6Z8"/>
<evidence type="ECO:0000256" key="1">
    <source>
        <dbReference type="ARBA" id="ARBA00022729"/>
    </source>
</evidence>
<dbReference type="PANTHER" id="PTHR39767:SF2">
    <property type="entry name" value="CHROMOSOME UNDETERMINED SCAFFOLD_1, WHOLE GENOME SHOTGUN SEQUENCE"/>
    <property type="match status" value="1"/>
</dbReference>
<keyword evidence="4" id="KW-1133">Transmembrane helix</keyword>
<dbReference type="Pfam" id="PF13948">
    <property type="entry name" value="DUF4215"/>
    <property type="match status" value="2"/>
</dbReference>
<evidence type="ECO:0000313" key="6">
    <source>
        <dbReference type="EMBL" id="CAD8159119.1"/>
    </source>
</evidence>
<feature type="transmembrane region" description="Helical" evidence="4">
    <location>
        <begin position="740"/>
        <end position="761"/>
    </location>
</feature>
<keyword evidence="2" id="KW-0677">Repeat</keyword>
<gene>
    <name evidence="6" type="ORF">PPENT_87.1.T0320327</name>
</gene>
<accession>A0A8S1U6Z8</accession>
<keyword evidence="1 5" id="KW-0732">Signal</keyword>
<evidence type="ECO:0000256" key="2">
    <source>
        <dbReference type="ARBA" id="ARBA00022737"/>
    </source>
</evidence>
<dbReference type="NCBIfam" id="TIGR02232">
    <property type="entry name" value="myxo_disulf_rpt"/>
    <property type="match status" value="1"/>
</dbReference>
<dbReference type="OrthoDB" id="10398839at2759"/>
<comment type="caution">
    <text evidence="6">The sequence shown here is derived from an EMBL/GenBank/DDBJ whole genome shotgun (WGS) entry which is preliminary data.</text>
</comment>
<dbReference type="PANTHER" id="PTHR39767">
    <property type="entry name" value="CALCIUM/CALMODULIN-BINDING MEMBRANE PROTEIN PCM4-RELATED"/>
    <property type="match status" value="1"/>
</dbReference>
<dbReference type="Proteomes" id="UP000689195">
    <property type="component" value="Unassembled WGS sequence"/>
</dbReference>
<keyword evidence="4" id="KW-0472">Membrane</keyword>
<reference evidence="6" key="1">
    <citation type="submission" date="2021-01" db="EMBL/GenBank/DDBJ databases">
        <authorList>
            <consortium name="Genoscope - CEA"/>
            <person name="William W."/>
        </authorList>
    </citation>
    <scope>NUCLEOTIDE SEQUENCE</scope>
</reference>